<keyword evidence="2" id="KW-1185">Reference proteome</keyword>
<evidence type="ECO:0000313" key="2">
    <source>
        <dbReference type="Proteomes" id="UP001163046"/>
    </source>
</evidence>
<dbReference type="AlphaFoldDB" id="A0A9W9ZZM3"/>
<proteinExistence type="predicted"/>
<dbReference type="Proteomes" id="UP001163046">
    <property type="component" value="Unassembled WGS sequence"/>
</dbReference>
<gene>
    <name evidence="1" type="ORF">OS493_022341</name>
</gene>
<evidence type="ECO:0000313" key="1">
    <source>
        <dbReference type="EMBL" id="KAJ7390783.1"/>
    </source>
</evidence>
<protein>
    <submittedName>
        <fullName evidence="1">Uncharacterized protein</fullName>
    </submittedName>
</protein>
<sequence>MQRKAVLQNVCLIIDFEGYFINKKFYTRELGWTNWQGNFGCKHYQQPFRWKTLNQIDRQTARYVYHCIHGLPFEDDPQENARHLENLKGDVLEIYQQSHSPERFLVGYKGGHMEKNLLKELDLPAINLEHCGCPKFEKLDFFTIQDCGQHKKQALGHCAMVETQSFWQWMVMGDEDWETNSCL</sequence>
<name>A0A9W9ZZM3_9CNID</name>
<accession>A0A9W9ZZM3</accession>
<dbReference type="EMBL" id="MU825411">
    <property type="protein sequence ID" value="KAJ7390783.1"/>
    <property type="molecule type" value="Genomic_DNA"/>
</dbReference>
<organism evidence="1 2">
    <name type="scientific">Desmophyllum pertusum</name>
    <dbReference type="NCBI Taxonomy" id="174260"/>
    <lineage>
        <taxon>Eukaryota</taxon>
        <taxon>Metazoa</taxon>
        <taxon>Cnidaria</taxon>
        <taxon>Anthozoa</taxon>
        <taxon>Hexacorallia</taxon>
        <taxon>Scleractinia</taxon>
        <taxon>Caryophylliina</taxon>
        <taxon>Caryophylliidae</taxon>
        <taxon>Desmophyllum</taxon>
    </lineage>
</organism>
<comment type="caution">
    <text evidence="1">The sequence shown here is derived from an EMBL/GenBank/DDBJ whole genome shotgun (WGS) entry which is preliminary data.</text>
</comment>
<reference evidence="1" key="1">
    <citation type="submission" date="2023-01" db="EMBL/GenBank/DDBJ databases">
        <title>Genome assembly of the deep-sea coral Lophelia pertusa.</title>
        <authorList>
            <person name="Herrera S."/>
            <person name="Cordes E."/>
        </authorList>
    </citation>
    <scope>NUCLEOTIDE SEQUENCE</scope>
    <source>
        <strain evidence="1">USNM1676648</strain>
        <tissue evidence="1">Polyp</tissue>
    </source>
</reference>
<dbReference type="OrthoDB" id="10070846at2759"/>